<dbReference type="Pfam" id="PF14607">
    <property type="entry name" value="GxDLY"/>
    <property type="match status" value="1"/>
</dbReference>
<proteinExistence type="predicted"/>
<evidence type="ECO:0008006" key="5">
    <source>
        <dbReference type="Google" id="ProtNLM"/>
    </source>
</evidence>
<feature type="domain" description="SGNH hydrolase-type esterase N-terminal" evidence="2">
    <location>
        <begin position="3"/>
        <end position="152"/>
    </location>
</feature>
<dbReference type="STRING" id="1278311.GCA_000428705_00711"/>
<sequence length="353" mass="41165">MKMKYIDLKNEDHFKIYGSIALEDEGYRRLLKEDRDKIREFNKDVAYLATNSSGIQARFKTNSAKINIKVVIDSVANMNHMSALGQCGLDLYVYNQSFNEYVFHNSTVYNSKLTEYEYDLGRFETNEDKELILNLPLYMGAKQIEVGIEDDAYLVPNYVRNEERIVIYGTSITQGGCVSRPGMLHTNVISRWMDCEIFNYGFSGSAFCEKELAEAIARVENPDLFIIDAQANAGVDDRLEKNLKLFIETYKVYHPNVPIIIASRIHFAVDLYNKEKIKKRKYYERWLKKVVKDYQQQGENIYFLDGSKVFKKHFTEMTVDGIHPNDLGSMEMAKYYYKKIREVLDTNNKNKEL</sequence>
<dbReference type="EMBL" id="LR215048">
    <property type="protein sequence ID" value="VEU79751.1"/>
    <property type="molecule type" value="Genomic_DNA"/>
</dbReference>
<gene>
    <name evidence="3" type="ORF">NCTC10138_00136</name>
</gene>
<protein>
    <recommendedName>
        <fullName evidence="5">SGNH hydrolase-type esterase domain-containing protein</fullName>
    </recommendedName>
</protein>
<evidence type="ECO:0000259" key="2">
    <source>
        <dbReference type="Pfam" id="PF14607"/>
    </source>
</evidence>
<dbReference type="Gene3D" id="2.60.120.260">
    <property type="entry name" value="Galactose-binding domain-like"/>
    <property type="match status" value="1"/>
</dbReference>
<dbReference type="AlphaFoldDB" id="A0A449BBG1"/>
<name>A0A449BBG1_HAPAX</name>
<dbReference type="Proteomes" id="UP000289841">
    <property type="component" value="Chromosome"/>
</dbReference>
<reference evidence="3 4" key="1">
    <citation type="submission" date="2019-01" db="EMBL/GenBank/DDBJ databases">
        <authorList>
            <consortium name="Pathogen Informatics"/>
        </authorList>
    </citation>
    <scope>NUCLEOTIDE SEQUENCE [LARGE SCALE GENOMIC DNA]</scope>
    <source>
        <strain evidence="3 4">NCTC10138</strain>
    </source>
</reference>
<dbReference type="SUPFAM" id="SSF52266">
    <property type="entry name" value="SGNH hydrolase"/>
    <property type="match status" value="1"/>
</dbReference>
<dbReference type="InterPro" id="IPR013830">
    <property type="entry name" value="SGNH_hydro"/>
</dbReference>
<feature type="domain" description="SGNH hydrolase-type esterase" evidence="1">
    <location>
        <begin position="163"/>
        <end position="341"/>
    </location>
</feature>
<dbReference type="GO" id="GO:0004622">
    <property type="term" value="F:phosphatidylcholine lysophospholipase activity"/>
    <property type="evidence" value="ECO:0007669"/>
    <property type="project" value="TreeGrafter"/>
</dbReference>
<organism evidence="3 4">
    <name type="scientific">Haploplasma axanthum</name>
    <name type="common">Acholeplasma axanthum</name>
    <dbReference type="NCBI Taxonomy" id="29552"/>
    <lineage>
        <taxon>Bacteria</taxon>
        <taxon>Bacillati</taxon>
        <taxon>Mycoplasmatota</taxon>
        <taxon>Mollicutes</taxon>
        <taxon>Acholeplasmatales</taxon>
        <taxon>Acholeplasmataceae</taxon>
        <taxon>Haploplasma</taxon>
    </lineage>
</organism>
<dbReference type="InterPro" id="IPR032740">
    <property type="entry name" value="GxDLY"/>
</dbReference>
<dbReference type="KEGG" id="aaxa:NCTC10138_00136"/>
<keyword evidence="4" id="KW-1185">Reference proteome</keyword>
<dbReference type="InterPro" id="IPR036514">
    <property type="entry name" value="SGNH_hydro_sf"/>
</dbReference>
<dbReference type="OrthoDB" id="5624617at2"/>
<dbReference type="Pfam" id="PF14606">
    <property type="entry name" value="Lipase_GDSL_3"/>
    <property type="match status" value="1"/>
</dbReference>
<dbReference type="PANTHER" id="PTHR30383">
    <property type="entry name" value="THIOESTERASE 1/PROTEASE 1/LYSOPHOSPHOLIPASE L1"/>
    <property type="match status" value="1"/>
</dbReference>
<evidence type="ECO:0000259" key="1">
    <source>
        <dbReference type="Pfam" id="PF14606"/>
    </source>
</evidence>
<accession>A0A449BBG1</accession>
<evidence type="ECO:0000313" key="3">
    <source>
        <dbReference type="EMBL" id="VEU79751.1"/>
    </source>
</evidence>
<dbReference type="InterPro" id="IPR051532">
    <property type="entry name" value="Ester_Hydrolysis_Enzymes"/>
</dbReference>
<dbReference type="PANTHER" id="PTHR30383:SF5">
    <property type="entry name" value="SGNH HYDROLASE-TYPE ESTERASE DOMAIN-CONTAINING PROTEIN"/>
    <property type="match status" value="1"/>
</dbReference>
<evidence type="ECO:0000313" key="4">
    <source>
        <dbReference type="Proteomes" id="UP000289841"/>
    </source>
</evidence>
<dbReference type="Gene3D" id="3.40.50.1110">
    <property type="entry name" value="SGNH hydrolase"/>
    <property type="match status" value="1"/>
</dbReference>